<organism evidence="12 13">
    <name type="scientific">Paludisphaera borealis</name>
    <dbReference type="NCBI Taxonomy" id="1387353"/>
    <lineage>
        <taxon>Bacteria</taxon>
        <taxon>Pseudomonadati</taxon>
        <taxon>Planctomycetota</taxon>
        <taxon>Planctomycetia</taxon>
        <taxon>Isosphaerales</taxon>
        <taxon>Isosphaeraceae</taxon>
        <taxon>Paludisphaera</taxon>
    </lineage>
</organism>
<proteinExistence type="predicted"/>
<dbReference type="CDD" id="cd06579">
    <property type="entry name" value="TM_PBP1_transp_AraH_like"/>
    <property type="match status" value="1"/>
</dbReference>
<dbReference type="EMBL" id="CP019082">
    <property type="protein sequence ID" value="APW63128.1"/>
    <property type="molecule type" value="Genomic_DNA"/>
</dbReference>
<evidence type="ECO:0000256" key="2">
    <source>
        <dbReference type="ARBA" id="ARBA00011262"/>
    </source>
</evidence>
<evidence type="ECO:0000313" key="13">
    <source>
        <dbReference type="Proteomes" id="UP000186309"/>
    </source>
</evidence>
<evidence type="ECO:0000256" key="7">
    <source>
        <dbReference type="ARBA" id="ARBA00022989"/>
    </source>
</evidence>
<dbReference type="PANTHER" id="PTHR32196:SF71">
    <property type="entry name" value="AUTOINDUCER 2 IMPORT SYSTEM PERMEASE PROTEIN LSRD"/>
    <property type="match status" value="1"/>
</dbReference>
<reference evidence="13" key="1">
    <citation type="submission" date="2016-12" db="EMBL/GenBank/DDBJ databases">
        <title>Comparative genomics of four Isosphaeraceae planctomycetes: a common pool of plasmids and glycoside hydrolase genes.</title>
        <authorList>
            <person name="Ivanova A."/>
        </authorList>
    </citation>
    <scope>NUCLEOTIDE SEQUENCE [LARGE SCALE GENOMIC DNA]</scope>
    <source>
        <strain evidence="13">PX4</strain>
    </source>
</reference>
<feature type="transmembrane region" description="Helical" evidence="11">
    <location>
        <begin position="40"/>
        <end position="61"/>
    </location>
</feature>
<evidence type="ECO:0000256" key="11">
    <source>
        <dbReference type="SAM" id="Phobius"/>
    </source>
</evidence>
<dbReference type="Pfam" id="PF02653">
    <property type="entry name" value="BPD_transp_2"/>
    <property type="match status" value="1"/>
</dbReference>
<comment type="subcellular location">
    <subcellularLocation>
        <location evidence="1">Cell membrane</location>
        <topology evidence="1">Multi-pass membrane protein</topology>
    </subcellularLocation>
</comment>
<evidence type="ECO:0000256" key="8">
    <source>
        <dbReference type="ARBA" id="ARBA00023136"/>
    </source>
</evidence>
<dbReference type="GO" id="GO:0005886">
    <property type="term" value="C:plasma membrane"/>
    <property type="evidence" value="ECO:0007669"/>
    <property type="project" value="UniProtKB-SubCell"/>
</dbReference>
<evidence type="ECO:0000256" key="3">
    <source>
        <dbReference type="ARBA" id="ARBA00022448"/>
    </source>
</evidence>
<feature type="transmembrane region" description="Helical" evidence="11">
    <location>
        <begin position="125"/>
        <end position="144"/>
    </location>
</feature>
<keyword evidence="6 11" id="KW-0812">Transmembrane</keyword>
<evidence type="ECO:0000256" key="1">
    <source>
        <dbReference type="ARBA" id="ARBA00004651"/>
    </source>
</evidence>
<evidence type="ECO:0000256" key="4">
    <source>
        <dbReference type="ARBA" id="ARBA00022475"/>
    </source>
</evidence>
<feature type="transmembrane region" description="Helical" evidence="11">
    <location>
        <begin position="164"/>
        <end position="183"/>
    </location>
</feature>
<feature type="transmembrane region" description="Helical" evidence="11">
    <location>
        <begin position="12"/>
        <end position="28"/>
    </location>
</feature>
<evidence type="ECO:0000256" key="9">
    <source>
        <dbReference type="ARBA" id="ARBA00025439"/>
    </source>
</evidence>
<dbReference type="KEGG" id="pbor:BSF38_04689"/>
<gene>
    <name evidence="12" type="primary">rbsC_2</name>
    <name evidence="12" type="ORF">BSF38_04689</name>
</gene>
<feature type="transmembrane region" description="Helical" evidence="11">
    <location>
        <begin position="92"/>
        <end position="113"/>
    </location>
</feature>
<feature type="transmembrane region" description="Helical" evidence="11">
    <location>
        <begin position="212"/>
        <end position="234"/>
    </location>
</feature>
<comment type="function">
    <text evidence="9">Part of the ABC transporter complex LsrABCD involved in autoinducer 2 (AI-2) import. Probably responsible for the translocation of the substrate across the membrane.</text>
</comment>
<accession>A0A1U7CW55</accession>
<dbReference type="AlphaFoldDB" id="A0A1U7CW55"/>
<evidence type="ECO:0000256" key="10">
    <source>
        <dbReference type="ARBA" id="ARBA00039381"/>
    </source>
</evidence>
<dbReference type="OrthoDB" id="9784538at2"/>
<evidence type="ECO:0000313" key="12">
    <source>
        <dbReference type="EMBL" id="APW63128.1"/>
    </source>
</evidence>
<keyword evidence="4" id="KW-1003">Cell membrane</keyword>
<sequence length="319" mass="33380">MPSQLRPLLTRLPQILLISAALVLMLRTDRFFTPGTLASILTQASIVGVLAIGQTFVLIGGGFDLSQGAMLALTAAVVAHLAQWTGSGPACMAAALAVGLALGALNGFFVAVVRTNPFVTTLSSLLIYRGAAFIALGGQPFANIRVFQAIDAGFKIKMRMGDTYLPYRGLIFLVVTLLAWITLRRSVFGQHIYALGGNAEAARLAGVRTVRLRVATFALSGLATGVATVLYLSWVRVSKADTGTGFEFDSIAACVVGGVSLQGGRGSVVGAAAGCLLLQALRTQITMSGFPEEYRTLVTGLVILTFAAADALARRSERA</sequence>
<dbReference type="Proteomes" id="UP000186309">
    <property type="component" value="Chromosome"/>
</dbReference>
<keyword evidence="8 11" id="KW-0472">Membrane</keyword>
<evidence type="ECO:0000256" key="5">
    <source>
        <dbReference type="ARBA" id="ARBA00022519"/>
    </source>
</evidence>
<dbReference type="InterPro" id="IPR001851">
    <property type="entry name" value="ABC_transp_permease"/>
</dbReference>
<dbReference type="STRING" id="1387353.BSF38_04689"/>
<comment type="subunit">
    <text evidence="2">The complex is composed of two ATP-binding proteins (LsrA), two transmembrane proteins (LsrC and LsrD) and a solute-binding protein (LsrB).</text>
</comment>
<name>A0A1U7CW55_9BACT</name>
<dbReference type="GO" id="GO:0022857">
    <property type="term" value="F:transmembrane transporter activity"/>
    <property type="evidence" value="ECO:0007669"/>
    <property type="project" value="InterPro"/>
</dbReference>
<keyword evidence="3" id="KW-0813">Transport</keyword>
<dbReference type="PANTHER" id="PTHR32196">
    <property type="entry name" value="ABC TRANSPORTER PERMEASE PROTEIN YPHD-RELATED-RELATED"/>
    <property type="match status" value="1"/>
</dbReference>
<keyword evidence="5" id="KW-0997">Cell inner membrane</keyword>
<keyword evidence="13" id="KW-1185">Reference proteome</keyword>
<dbReference type="RefSeq" id="WP_076349524.1">
    <property type="nucleotide sequence ID" value="NZ_CP019082.1"/>
</dbReference>
<protein>
    <recommendedName>
        <fullName evidence="10">Autoinducer 2 import system permease protein LsrD</fullName>
    </recommendedName>
</protein>
<keyword evidence="7 11" id="KW-1133">Transmembrane helix</keyword>
<evidence type="ECO:0000256" key="6">
    <source>
        <dbReference type="ARBA" id="ARBA00022692"/>
    </source>
</evidence>